<dbReference type="InterPro" id="IPR039426">
    <property type="entry name" value="TonB-dep_rcpt-like"/>
</dbReference>
<keyword evidence="10" id="KW-0732">Signal</keyword>
<keyword evidence="5 9" id="KW-0798">TonB box</keyword>
<dbReference type="PANTHER" id="PTHR30069">
    <property type="entry name" value="TONB-DEPENDENT OUTER MEMBRANE RECEPTOR"/>
    <property type="match status" value="1"/>
</dbReference>
<comment type="similarity">
    <text evidence="8 9">Belongs to the TonB-dependent receptor family.</text>
</comment>
<evidence type="ECO:0000256" key="2">
    <source>
        <dbReference type="ARBA" id="ARBA00022448"/>
    </source>
</evidence>
<keyword evidence="3 8" id="KW-1134">Transmembrane beta strand</keyword>
<dbReference type="GO" id="GO:0015344">
    <property type="term" value="F:siderophore uptake transmembrane transporter activity"/>
    <property type="evidence" value="ECO:0007669"/>
    <property type="project" value="TreeGrafter"/>
</dbReference>
<evidence type="ECO:0000256" key="8">
    <source>
        <dbReference type="PROSITE-ProRule" id="PRU01360"/>
    </source>
</evidence>
<evidence type="ECO:0000256" key="3">
    <source>
        <dbReference type="ARBA" id="ARBA00022452"/>
    </source>
</evidence>
<evidence type="ECO:0000256" key="4">
    <source>
        <dbReference type="ARBA" id="ARBA00022692"/>
    </source>
</evidence>
<name>A0A1D9GJW5_9GAMM</name>
<evidence type="ECO:0000313" key="13">
    <source>
        <dbReference type="EMBL" id="AOY87785.1"/>
    </source>
</evidence>
<dbReference type="Gene3D" id="2.170.130.10">
    <property type="entry name" value="TonB-dependent receptor, plug domain"/>
    <property type="match status" value="1"/>
</dbReference>
<feature type="domain" description="TonB-dependent receptor plug" evidence="12">
    <location>
        <begin position="70"/>
        <end position="178"/>
    </location>
</feature>
<evidence type="ECO:0000256" key="10">
    <source>
        <dbReference type="SAM" id="SignalP"/>
    </source>
</evidence>
<sequence>MRVSIKYNLVSAFVPITKKTAVALLLCCTAQMPAFAQPSDPALSPEFLAFNGEMSELPEVLTTTRLRQSKLKVPGTTTIITGDMIRDLGVMNLVEVFRLVPGMVVGERGSNNQVTTYHGTSQYEQRRLQVQIDGRTAYRVSLADVDWIAMPVALENIERIEVSRGPNSAAYGINAFLGSINIITRSPQDTAGSELYSSVGSRGHLRTFASAGDTGRDGSWRLSYEKRKSNGFDEQIESNERIPFHDGYDVNNFNFDSIITLDGQHSLDLRAGVLDGVNEEDKDKSGKLGALTNPDIVMDDYYLQARFNGATSDRHFYYVQASYQNQKRRQRWSIAIPADEFVTLLPPGAPAFPTDQGPFVADLNEDSEESRLEFELQDTIILNPELQFVSGMGYRKDTYRSETFFNGSGHNYQARLFANAEYSPLNWLTFNAGGNWERTTTTGEIYFSPRVASNFIINNNHAIRFVFSRAVRTPDAFEQNPDWSYRPANIQPPFEALEGTRFLVEDLVDPQTSTFGEELEEEWITSREISYFGQFHLDTALMSVEVRYFNDYLRDMISGVINEEDWYIDNNVALEQEGVELETSLEFPGTKLRATYAYLDQEGRYTGEPGALPPRTEERAVDLLSRLSARHSGSFAWIQDLPLELTSSVSFYLAQEVRDTRFKRADFRLARRVDRSNYSYVLAFNVQHYIDQEAWISPDNIIKNSNQYFVEAGIRF</sequence>
<dbReference type="Pfam" id="PF00593">
    <property type="entry name" value="TonB_dep_Rec_b-barrel"/>
    <property type="match status" value="1"/>
</dbReference>
<dbReference type="EMBL" id="CP017715">
    <property type="protein sequence ID" value="AOY87785.1"/>
    <property type="molecule type" value="Genomic_DNA"/>
</dbReference>
<evidence type="ECO:0000259" key="12">
    <source>
        <dbReference type="Pfam" id="PF07715"/>
    </source>
</evidence>
<dbReference type="PANTHER" id="PTHR30069:SF27">
    <property type="entry name" value="BLL4766 PROTEIN"/>
    <property type="match status" value="1"/>
</dbReference>
<evidence type="ECO:0000313" key="14">
    <source>
        <dbReference type="Proteomes" id="UP000177445"/>
    </source>
</evidence>
<dbReference type="InterPro" id="IPR036942">
    <property type="entry name" value="Beta-barrel_TonB_sf"/>
</dbReference>
<dbReference type="OrthoDB" id="9758929at2"/>
<reference evidence="13 14" key="1">
    <citation type="submission" date="2016-10" db="EMBL/GenBank/DDBJ databases">
        <title>Marinobacter salinus sp. nov., a moderately halophilic bacterium isolated from a tidal flat environment.</title>
        <authorList>
            <person name="Park S.-J."/>
        </authorList>
    </citation>
    <scope>NUCLEOTIDE SEQUENCE [LARGE SCALE GENOMIC DNA]</scope>
    <source>
        <strain evidence="13 14">Hb8</strain>
    </source>
</reference>
<proteinExistence type="inferred from homology"/>
<dbReference type="AlphaFoldDB" id="A0A1D9GJW5"/>
<dbReference type="InterPro" id="IPR012910">
    <property type="entry name" value="Plug_dom"/>
</dbReference>
<keyword evidence="13" id="KW-0675">Receptor</keyword>
<dbReference type="GO" id="GO:0009279">
    <property type="term" value="C:cell outer membrane"/>
    <property type="evidence" value="ECO:0007669"/>
    <property type="project" value="UniProtKB-SubCell"/>
</dbReference>
<feature type="signal peptide" evidence="10">
    <location>
        <begin position="1"/>
        <end position="36"/>
    </location>
</feature>
<keyword evidence="7 8" id="KW-0998">Cell outer membrane</keyword>
<dbReference type="Pfam" id="PF07715">
    <property type="entry name" value="Plug"/>
    <property type="match status" value="1"/>
</dbReference>
<organism evidence="13 14">
    <name type="scientific">Marinobacter salinus</name>
    <dbReference type="NCBI Taxonomy" id="1874317"/>
    <lineage>
        <taxon>Bacteria</taxon>
        <taxon>Pseudomonadati</taxon>
        <taxon>Pseudomonadota</taxon>
        <taxon>Gammaproteobacteria</taxon>
        <taxon>Pseudomonadales</taxon>
        <taxon>Marinobacteraceae</taxon>
        <taxon>Marinobacter</taxon>
    </lineage>
</organism>
<evidence type="ECO:0000256" key="1">
    <source>
        <dbReference type="ARBA" id="ARBA00004571"/>
    </source>
</evidence>
<feature type="domain" description="TonB-dependent receptor-like beta-barrel" evidence="11">
    <location>
        <begin position="281"/>
        <end position="640"/>
    </location>
</feature>
<keyword evidence="4 8" id="KW-0812">Transmembrane</keyword>
<keyword evidence="14" id="KW-1185">Reference proteome</keyword>
<evidence type="ECO:0000259" key="11">
    <source>
        <dbReference type="Pfam" id="PF00593"/>
    </source>
</evidence>
<evidence type="ECO:0000256" key="7">
    <source>
        <dbReference type="ARBA" id="ARBA00023237"/>
    </source>
</evidence>
<dbReference type="KEGG" id="msq:BKP64_06140"/>
<dbReference type="GO" id="GO:0044718">
    <property type="term" value="P:siderophore transmembrane transport"/>
    <property type="evidence" value="ECO:0007669"/>
    <property type="project" value="TreeGrafter"/>
</dbReference>
<protein>
    <submittedName>
        <fullName evidence="13">TonB-dependent receptor</fullName>
    </submittedName>
</protein>
<dbReference type="STRING" id="1874317.BKP64_06140"/>
<evidence type="ECO:0000256" key="9">
    <source>
        <dbReference type="RuleBase" id="RU003357"/>
    </source>
</evidence>
<dbReference type="SUPFAM" id="SSF56935">
    <property type="entry name" value="Porins"/>
    <property type="match status" value="1"/>
</dbReference>
<dbReference type="Gene3D" id="2.40.170.20">
    <property type="entry name" value="TonB-dependent receptor, beta-barrel domain"/>
    <property type="match status" value="1"/>
</dbReference>
<comment type="subcellular location">
    <subcellularLocation>
        <location evidence="1 8">Cell outer membrane</location>
        <topology evidence="1 8">Multi-pass membrane protein</topology>
    </subcellularLocation>
</comment>
<evidence type="ECO:0000256" key="5">
    <source>
        <dbReference type="ARBA" id="ARBA00023077"/>
    </source>
</evidence>
<dbReference type="PROSITE" id="PS52016">
    <property type="entry name" value="TONB_DEPENDENT_REC_3"/>
    <property type="match status" value="1"/>
</dbReference>
<keyword evidence="2 8" id="KW-0813">Transport</keyword>
<gene>
    <name evidence="13" type="ORF">BKP64_06140</name>
</gene>
<accession>A0A1D9GJW5</accession>
<dbReference type="Proteomes" id="UP000177445">
    <property type="component" value="Chromosome"/>
</dbReference>
<evidence type="ECO:0000256" key="6">
    <source>
        <dbReference type="ARBA" id="ARBA00023136"/>
    </source>
</evidence>
<keyword evidence="6 8" id="KW-0472">Membrane</keyword>
<dbReference type="InterPro" id="IPR037066">
    <property type="entry name" value="Plug_dom_sf"/>
</dbReference>
<dbReference type="InterPro" id="IPR000531">
    <property type="entry name" value="Beta-barrel_TonB"/>
</dbReference>
<feature type="chain" id="PRO_5009441948" evidence="10">
    <location>
        <begin position="37"/>
        <end position="716"/>
    </location>
</feature>